<dbReference type="RefSeq" id="WP_006193520.1">
    <property type="nucleotide sequence ID" value="NC_015437.1"/>
</dbReference>
<comment type="similarity">
    <text evidence="2 11">Belongs to the folylpolyglutamate synthase family.</text>
</comment>
<dbReference type="GO" id="GO:0005737">
    <property type="term" value="C:cytoplasm"/>
    <property type="evidence" value="ECO:0007669"/>
    <property type="project" value="TreeGrafter"/>
</dbReference>
<proteinExistence type="inferred from homology"/>
<dbReference type="Gene3D" id="3.40.1190.10">
    <property type="entry name" value="Mur-like, catalytic domain"/>
    <property type="match status" value="1"/>
</dbReference>
<dbReference type="InterPro" id="IPR004101">
    <property type="entry name" value="Mur_ligase_C"/>
</dbReference>
<dbReference type="InterPro" id="IPR036565">
    <property type="entry name" value="Mur-like_cat_sf"/>
</dbReference>
<sequence length="431" mass="46121">MDYKESLSYLESLNVFGSKLGLSRIERLVELLGHPERRYGTVHVTGTNGKGSVSAMTAAILTESGFRTGLYTSPHLDSYTERFVIDGERASEADFAAAISAAKRAADAMLAEGAEQPTEFEVLTAAAFYYFAEKHVDYAVIEVGLGGLLDSTNVIMPEVAVITNVAMEHADRCGGTLEGVARHKAGIIKPGVPVVTAAEGMPLDVLRQKAEEEGSEIFAYGEDFRAAAGADGIDFSSKNGGAAHYALALGGAYQHQNAALAIRTAMLLAEKHRAVTHETIARALKSVAWPGRFERFTLEGVRIVVDGAHNPAGAAALKESLDATFAGEKRVLLLGILEDKDYRAMLRTLVRADDRVVITPPDSARAGDPENLARVAWEITREVEVVPAADAALSRALDRAAGRRILCAAGSLYLIGNLRRLLLERGAHHDG</sequence>
<dbReference type="InterPro" id="IPR018109">
    <property type="entry name" value="Folylpolyglutamate_synth_CS"/>
</dbReference>
<dbReference type="Gene3D" id="3.90.190.20">
    <property type="entry name" value="Mur ligase, C-terminal domain"/>
    <property type="match status" value="1"/>
</dbReference>
<keyword evidence="5" id="KW-0479">Metal-binding</keyword>
<dbReference type="KEGG" id="ssg:Selsp_0499"/>
<dbReference type="Pfam" id="PF02875">
    <property type="entry name" value="Mur_ligase_C"/>
    <property type="match status" value="1"/>
</dbReference>
<evidence type="ECO:0000313" key="17">
    <source>
        <dbReference type="Proteomes" id="UP000011124"/>
    </source>
</evidence>
<keyword evidence="17" id="KW-1185">Reference proteome</keyword>
<evidence type="ECO:0000259" key="13">
    <source>
        <dbReference type="Pfam" id="PF08245"/>
    </source>
</evidence>
<comment type="catalytic activity">
    <reaction evidence="10">
        <text>(6S)-5,6,7,8-tetrahydrofolyl-(gamma-L-Glu)(n) + L-glutamate + ATP = (6S)-5,6,7,8-tetrahydrofolyl-(gamma-L-Glu)(n+1) + ADP + phosphate + H(+)</text>
        <dbReference type="Rhea" id="RHEA:10580"/>
        <dbReference type="Rhea" id="RHEA-COMP:14738"/>
        <dbReference type="Rhea" id="RHEA-COMP:14740"/>
        <dbReference type="ChEBI" id="CHEBI:15378"/>
        <dbReference type="ChEBI" id="CHEBI:29985"/>
        <dbReference type="ChEBI" id="CHEBI:30616"/>
        <dbReference type="ChEBI" id="CHEBI:43474"/>
        <dbReference type="ChEBI" id="CHEBI:141005"/>
        <dbReference type="ChEBI" id="CHEBI:456216"/>
        <dbReference type="EC" id="6.3.2.17"/>
    </reaction>
</comment>
<keyword evidence="7 11" id="KW-0067">ATP-binding</keyword>
<evidence type="ECO:0000256" key="3">
    <source>
        <dbReference type="ARBA" id="ARBA00013025"/>
    </source>
</evidence>
<accession>C9LXH8</accession>
<organism evidence="15 16">
    <name type="scientific">Selenomonas sputigena (strain ATCC 35185 / DSM 20758 / CCUG 44933 / VPI D19B-28)</name>
    <dbReference type="NCBI Taxonomy" id="546271"/>
    <lineage>
        <taxon>Bacteria</taxon>
        <taxon>Bacillati</taxon>
        <taxon>Bacillota</taxon>
        <taxon>Negativicutes</taxon>
        <taxon>Selenomonadales</taxon>
        <taxon>Selenomonadaceae</taxon>
        <taxon>Selenomonas</taxon>
    </lineage>
</organism>
<dbReference type="EC" id="6.3.2.17" evidence="3"/>
<evidence type="ECO:0000256" key="9">
    <source>
        <dbReference type="ARBA" id="ARBA00030592"/>
    </source>
</evidence>
<feature type="domain" description="Mur ligase C-terminal" evidence="12">
    <location>
        <begin position="291"/>
        <end position="411"/>
    </location>
</feature>
<dbReference type="Pfam" id="PF08245">
    <property type="entry name" value="Mur_ligase_M"/>
    <property type="match status" value="1"/>
</dbReference>
<dbReference type="SUPFAM" id="SSF53244">
    <property type="entry name" value="MurD-like peptide ligases, peptide-binding domain"/>
    <property type="match status" value="1"/>
</dbReference>
<dbReference type="PANTHER" id="PTHR11136:SF0">
    <property type="entry name" value="DIHYDROFOLATE SYNTHETASE-RELATED"/>
    <property type="match status" value="1"/>
</dbReference>
<evidence type="ECO:0000256" key="10">
    <source>
        <dbReference type="ARBA" id="ARBA00047493"/>
    </source>
</evidence>
<dbReference type="PROSITE" id="PS01012">
    <property type="entry name" value="FOLYLPOLYGLU_SYNT_2"/>
    <property type="match status" value="1"/>
</dbReference>
<keyword evidence="4 11" id="KW-0436">Ligase</keyword>
<dbReference type="SUPFAM" id="SSF53623">
    <property type="entry name" value="MurD-like peptide ligases, catalytic domain"/>
    <property type="match status" value="1"/>
</dbReference>
<evidence type="ECO:0000313" key="16">
    <source>
        <dbReference type="Proteomes" id="UP000003505"/>
    </source>
</evidence>
<evidence type="ECO:0000256" key="4">
    <source>
        <dbReference type="ARBA" id="ARBA00022598"/>
    </source>
</evidence>
<dbReference type="FunFam" id="3.40.1190.10:FF:000011">
    <property type="entry name" value="Folylpolyglutamate synthase/dihydrofolate synthase"/>
    <property type="match status" value="1"/>
</dbReference>
<dbReference type="GO" id="GO:0046872">
    <property type="term" value="F:metal ion binding"/>
    <property type="evidence" value="ECO:0007669"/>
    <property type="project" value="UniProtKB-KW"/>
</dbReference>
<dbReference type="STRING" id="546271.Selsp_0499"/>
<dbReference type="PIRSF" id="PIRSF001563">
    <property type="entry name" value="Folylpolyglu_synth"/>
    <property type="match status" value="1"/>
</dbReference>
<comment type="cofactor">
    <cofactor evidence="1">
        <name>Mg(2+)</name>
        <dbReference type="ChEBI" id="CHEBI:18420"/>
    </cofactor>
</comment>
<dbReference type="GO" id="GO:0008841">
    <property type="term" value="F:dihydrofolate synthase activity"/>
    <property type="evidence" value="ECO:0007669"/>
    <property type="project" value="TreeGrafter"/>
</dbReference>
<dbReference type="InterPro" id="IPR013221">
    <property type="entry name" value="Mur_ligase_cen"/>
</dbReference>
<dbReference type="AlphaFoldDB" id="C9LXH8"/>
<dbReference type="EMBL" id="CP002637">
    <property type="protein sequence ID" value="AEB99471.1"/>
    <property type="molecule type" value="Genomic_DNA"/>
</dbReference>
<protein>
    <recommendedName>
        <fullName evidence="3">tetrahydrofolate synthase</fullName>
        <ecNumber evidence="3">6.3.2.17</ecNumber>
    </recommendedName>
    <alternativeName>
        <fullName evidence="9">Tetrahydrofolylpolyglutamate synthase</fullName>
    </alternativeName>
</protein>
<evidence type="ECO:0000256" key="6">
    <source>
        <dbReference type="ARBA" id="ARBA00022741"/>
    </source>
</evidence>
<gene>
    <name evidence="15" type="primary">folC</name>
    <name evidence="14" type="ordered locus">Selsp_0499</name>
    <name evidence="15" type="ORF">SELSPUOL_02186</name>
</gene>
<dbReference type="eggNOG" id="COG0285">
    <property type="taxonomic scope" value="Bacteria"/>
</dbReference>
<evidence type="ECO:0000313" key="14">
    <source>
        <dbReference type="EMBL" id="AEB99471.1"/>
    </source>
</evidence>
<dbReference type="Proteomes" id="UP000003505">
    <property type="component" value="Unassembled WGS sequence"/>
</dbReference>
<evidence type="ECO:0000256" key="5">
    <source>
        <dbReference type="ARBA" id="ARBA00022723"/>
    </source>
</evidence>
<dbReference type="GO" id="GO:0005524">
    <property type="term" value="F:ATP binding"/>
    <property type="evidence" value="ECO:0007669"/>
    <property type="project" value="UniProtKB-KW"/>
</dbReference>
<dbReference type="EMBL" id="ACKP02000049">
    <property type="protein sequence ID" value="EEX76361.1"/>
    <property type="molecule type" value="Genomic_DNA"/>
</dbReference>
<evidence type="ECO:0000256" key="11">
    <source>
        <dbReference type="PIRNR" id="PIRNR001563"/>
    </source>
</evidence>
<keyword evidence="6 11" id="KW-0547">Nucleotide-binding</keyword>
<dbReference type="InterPro" id="IPR036615">
    <property type="entry name" value="Mur_ligase_C_dom_sf"/>
</dbReference>
<evidence type="ECO:0000256" key="7">
    <source>
        <dbReference type="ARBA" id="ARBA00022840"/>
    </source>
</evidence>
<evidence type="ECO:0000259" key="12">
    <source>
        <dbReference type="Pfam" id="PF02875"/>
    </source>
</evidence>
<dbReference type="HOGENOM" id="CLU_015869_1_2_9"/>
<feature type="domain" description="Mur ligase central" evidence="13">
    <location>
        <begin position="44"/>
        <end position="263"/>
    </location>
</feature>
<dbReference type="OrthoDB" id="9809356at2"/>
<evidence type="ECO:0000256" key="8">
    <source>
        <dbReference type="ARBA" id="ARBA00022842"/>
    </source>
</evidence>
<dbReference type="PANTHER" id="PTHR11136">
    <property type="entry name" value="FOLYLPOLYGLUTAMATE SYNTHASE-RELATED"/>
    <property type="match status" value="1"/>
</dbReference>
<dbReference type="GO" id="GO:0004326">
    <property type="term" value="F:tetrahydrofolylpolyglutamate synthase activity"/>
    <property type="evidence" value="ECO:0007669"/>
    <property type="project" value="UniProtKB-EC"/>
</dbReference>
<reference evidence="15 16" key="1">
    <citation type="submission" date="2009-09" db="EMBL/GenBank/DDBJ databases">
        <authorList>
            <person name="Weinstock G."/>
            <person name="Sodergren E."/>
            <person name="Clifton S."/>
            <person name="Fulton L."/>
            <person name="Fulton B."/>
            <person name="Courtney L."/>
            <person name="Fronick C."/>
            <person name="Harrison M."/>
            <person name="Strong C."/>
            <person name="Farmer C."/>
            <person name="Delahaunty K."/>
            <person name="Markovic C."/>
            <person name="Hall O."/>
            <person name="Minx P."/>
            <person name="Tomlinson C."/>
            <person name="Mitreva M."/>
            <person name="Nelson J."/>
            <person name="Hou S."/>
            <person name="Wollam A."/>
            <person name="Pepin K.H."/>
            <person name="Johnson M."/>
            <person name="Bhonagiri V."/>
            <person name="Nash W.E."/>
            <person name="Warren W."/>
            <person name="Chinwalla A."/>
            <person name="Mardis E.R."/>
            <person name="Wilson R.K."/>
        </authorList>
    </citation>
    <scope>NUCLEOTIDE SEQUENCE [LARGE SCALE GENOMIC DNA]</scope>
    <source>
        <strain evidence="15">ATCC 35185</strain>
        <strain evidence="16">ATCC 35185 / DSM 20758 / VPI D19B-28</strain>
    </source>
</reference>
<dbReference type="NCBIfam" id="TIGR01499">
    <property type="entry name" value="folC"/>
    <property type="match status" value="1"/>
</dbReference>
<evidence type="ECO:0000256" key="1">
    <source>
        <dbReference type="ARBA" id="ARBA00001946"/>
    </source>
</evidence>
<evidence type="ECO:0000313" key="15">
    <source>
        <dbReference type="EMBL" id="EEX76361.1"/>
    </source>
</evidence>
<evidence type="ECO:0000256" key="2">
    <source>
        <dbReference type="ARBA" id="ARBA00008276"/>
    </source>
</evidence>
<dbReference type="InterPro" id="IPR001645">
    <property type="entry name" value="Folylpolyglutamate_synth"/>
</dbReference>
<reference evidence="14 17" key="2">
    <citation type="submission" date="2011-04" db="EMBL/GenBank/DDBJ databases">
        <title>The complete genome of Selenomonas sputigena DSM 20758.</title>
        <authorList>
            <consortium name="US DOE Joint Genome Institute (JGI-PGF)"/>
            <person name="Lucas S."/>
            <person name="Copeland A."/>
            <person name="Lapidus A."/>
            <person name="Bruce D."/>
            <person name="Goodwin L."/>
            <person name="Pitluck S."/>
            <person name="Peters L."/>
            <person name="Kyrpides N."/>
            <person name="Mavromatis K."/>
            <person name="Ivanova N."/>
            <person name="Ovchinnikova G."/>
            <person name="Teshima H."/>
            <person name="Detter J.C."/>
            <person name="Tapia R."/>
            <person name="Han C."/>
            <person name="Land M."/>
            <person name="Hauser L."/>
            <person name="Markowitz V."/>
            <person name="Cheng J.-F."/>
            <person name="Hugenholtz P."/>
            <person name="Woyke T."/>
            <person name="Wu D."/>
            <person name="Gronow S."/>
            <person name="Wellnitz S."/>
            <person name="Schneider S."/>
            <person name="Klenk H.-P."/>
            <person name="Eisen J.A."/>
        </authorList>
    </citation>
    <scope>NUCLEOTIDE SEQUENCE [LARGE SCALE GENOMIC DNA]</scope>
    <source>
        <strain evidence="14">ATCC 35185</strain>
        <strain evidence="17">ATCC 35185 / DSM 20758 / VPI D19B-28</strain>
    </source>
</reference>
<dbReference type="Proteomes" id="UP000011124">
    <property type="component" value="Chromosome"/>
</dbReference>
<keyword evidence="8" id="KW-0460">Magnesium</keyword>
<name>C9LXH8_SELS3</name>